<name>A0AAV4EWY6_9GAST</name>
<dbReference type="EMBL" id="BMAT01003958">
    <property type="protein sequence ID" value="GFR65533.1"/>
    <property type="molecule type" value="Genomic_DNA"/>
</dbReference>
<evidence type="ECO:0000313" key="1">
    <source>
        <dbReference type="EMBL" id="GFR65533.1"/>
    </source>
</evidence>
<dbReference type="CDD" id="cd09275">
    <property type="entry name" value="RNase_HI_RT_DIRS1"/>
    <property type="match status" value="1"/>
</dbReference>
<dbReference type="AlphaFoldDB" id="A0AAV4EWY6"/>
<dbReference type="Proteomes" id="UP000762676">
    <property type="component" value="Unassembled WGS sequence"/>
</dbReference>
<comment type="caution">
    <text evidence="1">The sequence shown here is derived from an EMBL/GenBank/DDBJ whole genome shotgun (WGS) entry which is preliminary data.</text>
</comment>
<accession>A0AAV4EWY6</accession>
<reference evidence="1 2" key="1">
    <citation type="journal article" date="2021" name="Elife">
        <title>Chloroplast acquisition without the gene transfer in kleptoplastic sea slugs, Plakobranchus ocellatus.</title>
        <authorList>
            <person name="Maeda T."/>
            <person name="Takahashi S."/>
            <person name="Yoshida T."/>
            <person name="Shimamura S."/>
            <person name="Takaki Y."/>
            <person name="Nagai Y."/>
            <person name="Toyoda A."/>
            <person name="Suzuki Y."/>
            <person name="Arimoto A."/>
            <person name="Ishii H."/>
            <person name="Satoh N."/>
            <person name="Nishiyama T."/>
            <person name="Hasebe M."/>
            <person name="Maruyama T."/>
            <person name="Minagawa J."/>
            <person name="Obokata J."/>
            <person name="Shigenobu S."/>
        </authorList>
    </citation>
    <scope>NUCLEOTIDE SEQUENCE [LARGE SCALE GENOMIC DNA]</scope>
</reference>
<keyword evidence="2" id="KW-1185">Reference proteome</keyword>
<gene>
    <name evidence="1" type="ORF">ElyMa_001949700</name>
</gene>
<evidence type="ECO:0000313" key="2">
    <source>
        <dbReference type="Proteomes" id="UP000762676"/>
    </source>
</evidence>
<organism evidence="1 2">
    <name type="scientific">Elysia marginata</name>
    <dbReference type="NCBI Taxonomy" id="1093978"/>
    <lineage>
        <taxon>Eukaryota</taxon>
        <taxon>Metazoa</taxon>
        <taxon>Spiralia</taxon>
        <taxon>Lophotrochozoa</taxon>
        <taxon>Mollusca</taxon>
        <taxon>Gastropoda</taxon>
        <taxon>Heterobranchia</taxon>
        <taxon>Euthyneura</taxon>
        <taxon>Panpulmonata</taxon>
        <taxon>Sacoglossa</taxon>
        <taxon>Placobranchoidea</taxon>
        <taxon>Plakobranchidae</taxon>
        <taxon>Elysia</taxon>
    </lineage>
</organism>
<sequence>MTTDVSLEGWGSNLMIESGYQAQGFWDLDMMGKSSNHREITAVYLSLISFLPNIKGKSVQVLIDNVFTAAYINFQGGQSLKLSEVATKIWSLTLRHNITIKAKHLAGTVFTLAPEYHENVPKSII</sequence>
<proteinExistence type="predicted"/>
<protein>
    <submittedName>
        <fullName evidence="1">DIRS1 family of RNase HI in long-term repeat retroelements domain-containing protein</fullName>
    </submittedName>
</protein>